<feature type="region of interest" description="Disordered" evidence="3">
    <location>
        <begin position="135"/>
        <end position="172"/>
    </location>
</feature>
<dbReference type="InterPro" id="IPR036513">
    <property type="entry name" value="STAS_dom_sf"/>
</dbReference>
<feature type="compositionally biased region" description="Basic and acidic residues" evidence="3">
    <location>
        <begin position="140"/>
        <end position="154"/>
    </location>
</feature>
<evidence type="ECO:0000313" key="5">
    <source>
        <dbReference type="EMBL" id="HED09163.1"/>
    </source>
</evidence>
<evidence type="ECO:0000256" key="2">
    <source>
        <dbReference type="RuleBase" id="RU003749"/>
    </source>
</evidence>
<dbReference type="Pfam" id="PF01740">
    <property type="entry name" value="STAS"/>
    <property type="match status" value="1"/>
</dbReference>
<gene>
    <name evidence="5" type="ORF">ENJ10_00605</name>
</gene>
<dbReference type="SUPFAM" id="SSF52091">
    <property type="entry name" value="SpoIIaa-like"/>
    <property type="match status" value="1"/>
</dbReference>
<protein>
    <recommendedName>
        <fullName evidence="2">Anti-sigma factor antagonist</fullName>
    </recommendedName>
</protein>
<accession>A0A7V1PT24</accession>
<feature type="domain" description="STAS" evidence="4">
    <location>
        <begin position="19"/>
        <end position="118"/>
    </location>
</feature>
<proteinExistence type="inferred from homology"/>
<dbReference type="Proteomes" id="UP000886005">
    <property type="component" value="Unassembled WGS sequence"/>
</dbReference>
<dbReference type="CDD" id="cd07043">
    <property type="entry name" value="STAS_anti-anti-sigma_factors"/>
    <property type="match status" value="1"/>
</dbReference>
<dbReference type="PANTHER" id="PTHR33495">
    <property type="entry name" value="ANTI-SIGMA FACTOR ANTAGONIST TM_1081-RELATED-RELATED"/>
    <property type="match status" value="1"/>
</dbReference>
<name>A0A7V1PT24_CALAY</name>
<feature type="compositionally biased region" description="Basic and acidic residues" evidence="3">
    <location>
        <begin position="163"/>
        <end position="172"/>
    </location>
</feature>
<dbReference type="EMBL" id="DRLD01000018">
    <property type="protein sequence ID" value="HED09163.1"/>
    <property type="molecule type" value="Genomic_DNA"/>
</dbReference>
<dbReference type="InterPro" id="IPR003658">
    <property type="entry name" value="Anti-sigma_ant"/>
</dbReference>
<organism evidence="5">
    <name type="scientific">Caldithrix abyssi</name>
    <dbReference type="NCBI Taxonomy" id="187145"/>
    <lineage>
        <taxon>Bacteria</taxon>
        <taxon>Pseudomonadati</taxon>
        <taxon>Calditrichota</taxon>
        <taxon>Calditrichia</taxon>
        <taxon>Calditrichales</taxon>
        <taxon>Calditrichaceae</taxon>
        <taxon>Caldithrix</taxon>
    </lineage>
</organism>
<evidence type="ECO:0000256" key="3">
    <source>
        <dbReference type="SAM" id="MobiDB-lite"/>
    </source>
</evidence>
<sequence length="271" mass="31226">MSQTQIQIDSKFADKNGEIMIVELGGHVDQTNSYQLEKMFEDILESQVFKVIVDFKELNYMSSAGWGIFVGEVKRFRENGGDIKLARMDSEIADVFNMLEFYHILEDYATVEEAAAAFDATEDILDMTEGEQAGVTMPEQSREPARHEEIHIEESPAEETGEETPRETDKETADVIELVPSTTAPVKEFKVSGAVFDPLERQDVKLEELPLTEKIKKVVAENPLVSPWQIKRILKHEQFGHTRVSIFKLWRLLKMLDLNTREKRYRFYRSC</sequence>
<evidence type="ECO:0000259" key="4">
    <source>
        <dbReference type="PROSITE" id="PS50801"/>
    </source>
</evidence>
<dbReference type="NCBIfam" id="TIGR00377">
    <property type="entry name" value="ant_ant_sig"/>
    <property type="match status" value="1"/>
</dbReference>
<comment type="caution">
    <text evidence="5">The sequence shown here is derived from an EMBL/GenBank/DDBJ whole genome shotgun (WGS) entry which is preliminary data.</text>
</comment>
<dbReference type="GO" id="GO:0043856">
    <property type="term" value="F:anti-sigma factor antagonist activity"/>
    <property type="evidence" value="ECO:0007669"/>
    <property type="project" value="InterPro"/>
</dbReference>
<dbReference type="Gene3D" id="3.30.750.24">
    <property type="entry name" value="STAS domain"/>
    <property type="match status" value="1"/>
</dbReference>
<comment type="similarity">
    <text evidence="1 2">Belongs to the anti-sigma-factor antagonist family.</text>
</comment>
<reference evidence="5" key="1">
    <citation type="journal article" date="2020" name="mSystems">
        <title>Genome- and Community-Level Interaction Insights into Carbon Utilization and Element Cycling Functions of Hydrothermarchaeota in Hydrothermal Sediment.</title>
        <authorList>
            <person name="Zhou Z."/>
            <person name="Liu Y."/>
            <person name="Xu W."/>
            <person name="Pan J."/>
            <person name="Luo Z.H."/>
            <person name="Li M."/>
        </authorList>
    </citation>
    <scope>NUCLEOTIDE SEQUENCE [LARGE SCALE GENOMIC DNA]</scope>
    <source>
        <strain evidence="5">HyVt-456</strain>
    </source>
</reference>
<dbReference type="InterPro" id="IPR002645">
    <property type="entry name" value="STAS_dom"/>
</dbReference>
<evidence type="ECO:0000256" key="1">
    <source>
        <dbReference type="ARBA" id="ARBA00009013"/>
    </source>
</evidence>
<dbReference type="AlphaFoldDB" id="A0A7V1PT24"/>
<dbReference type="PROSITE" id="PS50801">
    <property type="entry name" value="STAS"/>
    <property type="match status" value="1"/>
</dbReference>